<dbReference type="NCBIfam" id="TIGR01978">
    <property type="entry name" value="sufC"/>
    <property type="match status" value="1"/>
</dbReference>
<dbReference type="AlphaFoldDB" id="A0A2U1DMR9"/>
<dbReference type="SMART" id="SM00382">
    <property type="entry name" value="AAA"/>
    <property type="match status" value="1"/>
</dbReference>
<dbReference type="Gene3D" id="3.40.50.300">
    <property type="entry name" value="P-loop containing nucleotide triphosphate hydrolases"/>
    <property type="match status" value="1"/>
</dbReference>
<name>A0A2U1DMR9_9FIRM</name>
<evidence type="ECO:0000256" key="3">
    <source>
        <dbReference type="ARBA" id="ARBA00022840"/>
    </source>
</evidence>
<proteinExistence type="inferred from homology"/>
<dbReference type="InterPro" id="IPR027417">
    <property type="entry name" value="P-loop_NTPase"/>
</dbReference>
<dbReference type="SUPFAM" id="SSF52540">
    <property type="entry name" value="P-loop containing nucleoside triphosphate hydrolases"/>
    <property type="match status" value="1"/>
</dbReference>
<dbReference type="PANTHER" id="PTHR43204:SF1">
    <property type="entry name" value="ABC TRANSPORTER I FAMILY MEMBER 6, CHLOROPLASTIC"/>
    <property type="match status" value="1"/>
</dbReference>
<evidence type="ECO:0000256" key="1">
    <source>
        <dbReference type="ARBA" id="ARBA00006216"/>
    </source>
</evidence>
<dbReference type="GO" id="GO:0005524">
    <property type="term" value="F:ATP binding"/>
    <property type="evidence" value="ECO:0007669"/>
    <property type="project" value="UniProtKB-KW"/>
</dbReference>
<accession>A0A2U1DMR9</accession>
<dbReference type="Proteomes" id="UP000245793">
    <property type="component" value="Unassembled WGS sequence"/>
</dbReference>
<dbReference type="Pfam" id="PF00005">
    <property type="entry name" value="ABC_tran"/>
    <property type="match status" value="1"/>
</dbReference>
<organism evidence="5 6">
    <name type="scientific">Ezakiella coagulans</name>
    <dbReference type="NCBI Taxonomy" id="46507"/>
    <lineage>
        <taxon>Bacteria</taxon>
        <taxon>Bacillati</taxon>
        <taxon>Bacillota</taxon>
        <taxon>Tissierellia</taxon>
        <taxon>Ezakiella</taxon>
    </lineage>
</organism>
<feature type="domain" description="ABC transporter" evidence="4">
    <location>
        <begin position="3"/>
        <end position="244"/>
    </location>
</feature>
<keyword evidence="6" id="KW-1185">Reference proteome</keyword>
<protein>
    <submittedName>
        <fullName evidence="5">Iron-regulated ABC transporter ATPase subunit SufC</fullName>
    </submittedName>
</protein>
<gene>
    <name evidence="5" type="ORF">C7381_11210</name>
</gene>
<comment type="similarity">
    <text evidence="1">Belongs to the ABC transporter superfamily. Ycf16 family.</text>
</comment>
<comment type="caution">
    <text evidence="5">The sequence shown here is derived from an EMBL/GenBank/DDBJ whole genome shotgun (WGS) entry which is preliminary data.</text>
</comment>
<dbReference type="InterPro" id="IPR003439">
    <property type="entry name" value="ABC_transporter-like_ATP-bd"/>
</dbReference>
<dbReference type="PROSITE" id="PS50893">
    <property type="entry name" value="ABC_TRANSPORTER_2"/>
    <property type="match status" value="1"/>
</dbReference>
<dbReference type="PANTHER" id="PTHR43204">
    <property type="entry name" value="ABC TRANSPORTER I FAMILY MEMBER 6, CHLOROPLASTIC"/>
    <property type="match status" value="1"/>
</dbReference>
<evidence type="ECO:0000256" key="2">
    <source>
        <dbReference type="ARBA" id="ARBA00022741"/>
    </source>
</evidence>
<dbReference type="RefSeq" id="WP_034548342.1">
    <property type="nucleotide sequence ID" value="NZ_QEKV01000012.1"/>
</dbReference>
<dbReference type="EMBL" id="QEKV01000012">
    <property type="protein sequence ID" value="PVY88985.1"/>
    <property type="molecule type" value="Genomic_DNA"/>
</dbReference>
<evidence type="ECO:0000259" key="4">
    <source>
        <dbReference type="PROSITE" id="PS50893"/>
    </source>
</evidence>
<dbReference type="InterPro" id="IPR010230">
    <property type="entry name" value="FeS-cluster_ATPase_SufC"/>
</dbReference>
<keyword evidence="3" id="KW-0067">ATP-binding</keyword>
<dbReference type="InterPro" id="IPR003593">
    <property type="entry name" value="AAA+_ATPase"/>
</dbReference>
<dbReference type="CDD" id="cd03217">
    <property type="entry name" value="ABC_FeS_Assembly"/>
    <property type="match status" value="1"/>
</dbReference>
<dbReference type="GO" id="GO:0016887">
    <property type="term" value="F:ATP hydrolysis activity"/>
    <property type="evidence" value="ECO:0007669"/>
    <property type="project" value="InterPro"/>
</dbReference>
<reference evidence="5 6" key="1">
    <citation type="submission" date="2018-04" db="EMBL/GenBank/DDBJ databases">
        <title>Genomic Encyclopedia of Type Strains, Phase IV (KMG-IV): sequencing the most valuable type-strain genomes for metagenomic binning, comparative biology and taxonomic classification.</title>
        <authorList>
            <person name="Goeker M."/>
        </authorList>
    </citation>
    <scope>NUCLEOTIDE SEQUENCE [LARGE SCALE GENOMIC DNA]</scope>
    <source>
        <strain evidence="5 6">DSM 20705</strain>
    </source>
</reference>
<keyword evidence="2" id="KW-0547">Nucleotide-binding</keyword>
<sequence>MLLSIKDLYAGVEDKKILNGVNLDVNRGEVHVIMGPNGSGKSTLANVIMNTGGYTVESGKIIFKDEDITNLETDKRARMGIFMSYQAPVEIPGVTLESFIRAALTQRDGEAPGFFELRDEMDEMMDELHMDKSYKDRYVNVGFSGGERKKSEILQLLMINPDLALLDETDSGLDVDAVDVVGQGIKKFTEDKEKSLIVITHHHEILKYIKADYVHVIVDGKIVKTGDDSLMDKIDKEGFQEYRR</sequence>
<evidence type="ECO:0000313" key="6">
    <source>
        <dbReference type="Proteomes" id="UP000245793"/>
    </source>
</evidence>
<evidence type="ECO:0000313" key="5">
    <source>
        <dbReference type="EMBL" id="PVY88985.1"/>
    </source>
</evidence>